<accession>U6GJK3</accession>
<sequence>MKDASSSGDSKANKEKTEYEQMGMKDEPIDDFVETAPMKKHQILGLQDEPVDDYISVKTEENQQQDQQLEGVVERSYLTYSAMSGSKFMSMLGAPGSDSSVGVPTSWVLEEIKNIERENSQENTKAWPVLVFENDNIVCTCRAIEDSENNTLRYEGFWVNPETIDKERALDVLVKEMLNPGEHTRVEYVNVRTSPTDGLIISALAKAGLSLKQYIKDRSGKGMGKYSWAINLPYLGSYQEHRNKQLEGMGETVYIMARKLGAHHGLMAYMSTTEMEPFEDFLIKDIKDLSRQEMFRMSRLILTKSRNNMYPGSVVGVNQPASFGFAAVGITSGTVFGALKGHIVGATVGMIDFLGASGLHEDYVRARLLMQALMEHQELEKVVLKAVPIEDAGTVGLAAELGFAVKACSNDTLMMVRDGSEPLPLQDYIILPRLYRAQYTALQSIKGRRVPVPRYYLDIAELTRQMAHEMPGFINRKTQDLYIHVGAVLFVVGVFLLARAVQQARKREAQRRRLRYAQLPDDIQEAEGASVVAVEEEYGNEGVFGDVSRPM</sequence>
<dbReference type="AlphaFoldDB" id="U6GJK3"/>
<reference evidence="3" key="2">
    <citation type="submission" date="2013-10" db="EMBL/GenBank/DDBJ databases">
        <authorList>
            <person name="Aslett M."/>
        </authorList>
    </citation>
    <scope>NUCLEOTIDE SEQUENCE [LARGE SCALE GENOMIC DNA]</scope>
    <source>
        <strain evidence="3">Houghton</strain>
    </source>
</reference>
<name>U6GJK3_9EIME</name>
<evidence type="ECO:0000313" key="3">
    <source>
        <dbReference type="EMBL" id="CDI79747.1"/>
    </source>
</evidence>
<keyword evidence="4" id="KW-1185">Reference proteome</keyword>
<gene>
    <name evidence="3" type="ORF">EPH_0008560</name>
</gene>
<dbReference type="OrthoDB" id="347705at2759"/>
<protein>
    <submittedName>
        <fullName evidence="3">Uncharacterized protein</fullName>
    </submittedName>
</protein>
<keyword evidence="2" id="KW-1133">Transmembrane helix</keyword>
<evidence type="ECO:0000256" key="1">
    <source>
        <dbReference type="SAM" id="MobiDB-lite"/>
    </source>
</evidence>
<feature type="compositionally biased region" description="Basic and acidic residues" evidence="1">
    <location>
        <begin position="11"/>
        <end position="27"/>
    </location>
</feature>
<evidence type="ECO:0000313" key="4">
    <source>
        <dbReference type="Proteomes" id="UP000018201"/>
    </source>
</evidence>
<dbReference type="VEuPathDB" id="ToxoDB:EPH_0008560"/>
<feature type="compositionally biased region" description="Polar residues" evidence="1">
    <location>
        <begin position="1"/>
        <end position="10"/>
    </location>
</feature>
<dbReference type="Proteomes" id="UP000018201">
    <property type="component" value="Unassembled WGS sequence"/>
</dbReference>
<keyword evidence="2" id="KW-0812">Transmembrane</keyword>
<reference evidence="3" key="1">
    <citation type="submission" date="2013-10" db="EMBL/GenBank/DDBJ databases">
        <title>Genomic analysis of the causative agents of coccidiosis in chickens.</title>
        <authorList>
            <person name="Reid A.J."/>
            <person name="Blake D."/>
            <person name="Billington K."/>
            <person name="Browne H."/>
            <person name="Dunn M."/>
            <person name="Hung S."/>
            <person name="Kawahara F."/>
            <person name="Miranda-Saavedra D."/>
            <person name="Mourier T."/>
            <person name="Nagra H."/>
            <person name="Otto T.D."/>
            <person name="Rawlings N."/>
            <person name="Sanchez A."/>
            <person name="Sanders M."/>
            <person name="Subramaniam C."/>
            <person name="Tay Y."/>
            <person name="Dear P."/>
            <person name="Doerig C."/>
            <person name="Gruber A."/>
            <person name="Parkinson J."/>
            <person name="Shirley M."/>
            <person name="Wan K.L."/>
            <person name="Berriman M."/>
            <person name="Tomley F."/>
            <person name="Pain A."/>
        </authorList>
    </citation>
    <scope>NUCLEOTIDE SEQUENCE [LARGE SCALE GENOMIC DNA]</scope>
    <source>
        <strain evidence="3">Houghton</strain>
    </source>
</reference>
<evidence type="ECO:0000256" key="2">
    <source>
        <dbReference type="SAM" id="Phobius"/>
    </source>
</evidence>
<keyword evidence="2" id="KW-0472">Membrane</keyword>
<feature type="region of interest" description="Disordered" evidence="1">
    <location>
        <begin position="1"/>
        <end position="28"/>
    </location>
</feature>
<feature type="transmembrane region" description="Helical" evidence="2">
    <location>
        <begin position="481"/>
        <end position="501"/>
    </location>
</feature>
<proteinExistence type="predicted"/>
<dbReference type="EMBL" id="HG691747">
    <property type="protein sequence ID" value="CDI79747.1"/>
    <property type="molecule type" value="Genomic_DNA"/>
</dbReference>
<organism evidence="3 4">
    <name type="scientific">Eimeria praecox</name>
    <dbReference type="NCBI Taxonomy" id="51316"/>
    <lineage>
        <taxon>Eukaryota</taxon>
        <taxon>Sar</taxon>
        <taxon>Alveolata</taxon>
        <taxon>Apicomplexa</taxon>
        <taxon>Conoidasida</taxon>
        <taxon>Coccidia</taxon>
        <taxon>Eucoccidiorida</taxon>
        <taxon>Eimeriorina</taxon>
        <taxon>Eimeriidae</taxon>
        <taxon>Eimeria</taxon>
    </lineage>
</organism>